<evidence type="ECO:0000259" key="15">
    <source>
        <dbReference type="Pfam" id="PF20805"/>
    </source>
</evidence>
<dbReference type="InterPro" id="IPR000413">
    <property type="entry name" value="Integrin_alpha"/>
</dbReference>
<feature type="transmembrane region" description="Helical" evidence="13">
    <location>
        <begin position="1066"/>
        <end position="1088"/>
    </location>
</feature>
<feature type="repeat" description="FG-GAP" evidence="12">
    <location>
        <begin position="31"/>
        <end position="95"/>
    </location>
</feature>
<comment type="caution">
    <text evidence="17">The sequence shown here is derived from an EMBL/GenBank/DDBJ whole genome shotgun (WGS) entry which is preliminary data.</text>
</comment>
<dbReference type="PRINTS" id="PR01185">
    <property type="entry name" value="INTEGRINA"/>
</dbReference>
<dbReference type="PROSITE" id="PS00242">
    <property type="entry name" value="INTEGRIN_ALPHA"/>
    <property type="match status" value="1"/>
</dbReference>
<dbReference type="Gene3D" id="1.20.5.930">
    <property type="entry name" value="Bicelle-embedded integrin alpha(iib) transmembrane segment"/>
    <property type="match status" value="1"/>
</dbReference>
<evidence type="ECO:0000259" key="16">
    <source>
        <dbReference type="Pfam" id="PF20806"/>
    </source>
</evidence>
<keyword evidence="4 13" id="KW-0732">Signal</keyword>
<dbReference type="Gene3D" id="2.130.10.130">
    <property type="entry name" value="Integrin alpha, N-terminal"/>
    <property type="match status" value="1"/>
</dbReference>
<reference evidence="17 18" key="2">
    <citation type="journal article" date="2019" name="G3 (Bethesda)">
        <title>Hybrid Assembly of the Genome of the Entomopathogenic Nematode Steinernema carpocapsae Identifies the X-Chromosome.</title>
        <authorList>
            <person name="Serra L."/>
            <person name="Macchietto M."/>
            <person name="Macias-Munoz A."/>
            <person name="McGill C.J."/>
            <person name="Rodriguez I.M."/>
            <person name="Rodriguez B."/>
            <person name="Murad R."/>
            <person name="Mortazavi A."/>
        </authorList>
    </citation>
    <scope>NUCLEOTIDE SEQUENCE [LARGE SCALE GENOMIC DNA]</scope>
    <source>
        <strain evidence="17 18">ALL</strain>
    </source>
</reference>
<feature type="repeat" description="FG-GAP" evidence="12">
    <location>
        <begin position="316"/>
        <end position="375"/>
    </location>
</feature>
<dbReference type="SUPFAM" id="SSF69179">
    <property type="entry name" value="Integrin domains"/>
    <property type="match status" value="2"/>
</dbReference>
<dbReference type="PANTHER" id="PTHR23220">
    <property type="entry name" value="INTEGRIN ALPHA"/>
    <property type="match status" value="1"/>
</dbReference>
<evidence type="ECO:0000256" key="5">
    <source>
        <dbReference type="ARBA" id="ARBA00022737"/>
    </source>
</evidence>
<dbReference type="Gene3D" id="2.60.40.1460">
    <property type="entry name" value="Integrin domains. Chain A, domain 2"/>
    <property type="match status" value="1"/>
</dbReference>
<dbReference type="Pfam" id="PF01839">
    <property type="entry name" value="FG-GAP"/>
    <property type="match status" value="1"/>
</dbReference>
<evidence type="ECO:0000259" key="14">
    <source>
        <dbReference type="Pfam" id="PF08441"/>
    </source>
</evidence>
<evidence type="ECO:0000256" key="3">
    <source>
        <dbReference type="ARBA" id="ARBA00022692"/>
    </source>
</evidence>
<dbReference type="GO" id="GO:0033627">
    <property type="term" value="P:cell adhesion mediated by integrin"/>
    <property type="evidence" value="ECO:0007669"/>
    <property type="project" value="TreeGrafter"/>
</dbReference>
<evidence type="ECO:0000256" key="11">
    <source>
        <dbReference type="ARBA" id="ARBA00023180"/>
    </source>
</evidence>
<dbReference type="SUPFAM" id="SSF69318">
    <property type="entry name" value="Integrin alpha N-terminal domain"/>
    <property type="match status" value="1"/>
</dbReference>
<dbReference type="InterPro" id="IPR032695">
    <property type="entry name" value="Integrin_dom_sf"/>
</dbReference>
<evidence type="ECO:0000256" key="9">
    <source>
        <dbReference type="ARBA" id="ARBA00023136"/>
    </source>
</evidence>
<feature type="signal peptide" evidence="13">
    <location>
        <begin position="1"/>
        <end position="29"/>
    </location>
</feature>
<sequence>MTLIKPPPSRGVLNWLLLVLLCCSSLVFSFNLDIHAPIVKVGEKGSYFGFSVAQHFKGSTPVLIIGAPRAESGQPNTTRAGAVFSCGLTTVSRGSTDEWCRQEQVEYADDSEFLQPPGKLNDRDLNPAGKDEQMLGFVVASSGEKNGRAMACAPLVRYHKTAAYPDGSCFVLDSNLKRTSVINTCRDLPRKDRHNEFGQCQEGFSGYINEDRILTGLPGARKWTGGVFAQTVKDPDFPEFTVDRFTMGSLGPEALTNVFASHDYVGYSVKSGNFGFLYENDTTLTVVSGATRFQQTGAVVFLKHNRNDMITKSLGLANYTIYGKQLGSSFGYAIEVLDLNGDGFDDLLVGAPFEYNSTYGGAVYVYMSRGKQSKASDDVFFEPLVLRGEGIYSQFGQAITSLGKRLKTKNSVTDFAVGAPFVDNGKGAVYIFQGASSLKKFKREPVQKINAKDFSGIPAVKDLKTFGFSLAGGVDLDGNKFNDLAVGAYGSDTVVLLRARPVIDVSASIEKIGSKNIPIDGDSSCHRNAKSCFTLKTKIKLDYTQRANKVVDFKENIFECHLEVIPREMKSARAMIVDSKLKNGSSYRWPCGKGLDHMREIKQEHKIYTPKNNEDWLNFVKFRFSVRLLNDRKPAYPVEGSAPVDLNKYPVIGKFGSTNDLEIAFDKKCGKDDLCIADLAVTAIPEGMSQENGTYRTQVGETDSIDIRFVITNREEHAYEAKLFVWYNEDELDIPQLVKEPNDKSKVQLIKSAENYTSLDLGNPLARGSTVVLKLKFKLVRGEKEALGVPLIFRALANSSSLELNSTDNVWEAPVEVIKKAELVIVGASLPSMVHFGPGDTFSDYRGVDEDLVGPEVRHIYTVTNTGEWSVKGVRIEVDVPIALEDEPLLYLLSQPTISGNVEGKYKTFTCLVPQIHVNPKALKVDRTRDLDIATDSELSHQRGKRSPKVEVASASLLPGKKIEEHGESSTVVDMDCTESTITCATVVCDIAMLPKSDAFKIEMRSRVWNSTFIDYAKFDYVRVKSSGRIAGVRDKGILDSEEGNYASATTQVHPDRPKLQPGIDWWIIALAVLGGLLLLFLIILALWKCGFFKRKKHGDPTLHMAEMTKFSDEDW</sequence>
<protein>
    <submittedName>
        <fullName evidence="17">Uncharacterized protein</fullName>
    </submittedName>
</protein>
<keyword evidence="11" id="KW-0325">Glycoprotein</keyword>
<evidence type="ECO:0000256" key="4">
    <source>
        <dbReference type="ARBA" id="ARBA00022729"/>
    </source>
</evidence>
<evidence type="ECO:0000313" key="17">
    <source>
        <dbReference type="EMBL" id="TKR64362.1"/>
    </source>
</evidence>
<accession>A0A4U5M6C2</accession>
<dbReference type="InterPro" id="IPR013649">
    <property type="entry name" value="Integrin_alpha_Ig-like_1"/>
</dbReference>
<evidence type="ECO:0000256" key="13">
    <source>
        <dbReference type="RuleBase" id="RU003762"/>
    </source>
</evidence>
<dbReference type="SMART" id="SM00191">
    <property type="entry name" value="Int_alpha"/>
    <property type="match status" value="4"/>
</dbReference>
<keyword evidence="6 13" id="KW-0130">Cell adhesion</keyword>
<keyword evidence="8 13" id="KW-0401">Integrin</keyword>
<evidence type="ECO:0000256" key="7">
    <source>
        <dbReference type="ARBA" id="ARBA00022989"/>
    </source>
</evidence>
<dbReference type="GO" id="GO:0098609">
    <property type="term" value="P:cell-cell adhesion"/>
    <property type="evidence" value="ECO:0007669"/>
    <property type="project" value="TreeGrafter"/>
</dbReference>
<keyword evidence="10 13" id="KW-0675">Receptor</keyword>
<keyword evidence="3 13" id="KW-0812">Transmembrane</keyword>
<organism evidence="17 18">
    <name type="scientific">Steinernema carpocapsae</name>
    <name type="common">Entomopathogenic nematode</name>
    <dbReference type="NCBI Taxonomy" id="34508"/>
    <lineage>
        <taxon>Eukaryota</taxon>
        <taxon>Metazoa</taxon>
        <taxon>Ecdysozoa</taxon>
        <taxon>Nematoda</taxon>
        <taxon>Chromadorea</taxon>
        <taxon>Rhabditida</taxon>
        <taxon>Tylenchina</taxon>
        <taxon>Panagrolaimomorpha</taxon>
        <taxon>Strongyloidoidea</taxon>
        <taxon>Steinernematidae</taxon>
        <taxon>Steinernema</taxon>
    </lineage>
</organism>
<keyword evidence="9 13" id="KW-0472">Membrane</keyword>
<dbReference type="Pfam" id="PF20805">
    <property type="entry name" value="Integrin_A_Ig_2"/>
    <property type="match status" value="1"/>
</dbReference>
<dbReference type="GO" id="GO:0008305">
    <property type="term" value="C:integrin complex"/>
    <property type="evidence" value="ECO:0007669"/>
    <property type="project" value="InterPro"/>
</dbReference>
<dbReference type="InterPro" id="IPR013517">
    <property type="entry name" value="FG-GAP"/>
</dbReference>
<dbReference type="STRING" id="34508.A0A4U5M6C2"/>
<evidence type="ECO:0000256" key="1">
    <source>
        <dbReference type="ARBA" id="ARBA00004479"/>
    </source>
</evidence>
<dbReference type="InterPro" id="IPR013519">
    <property type="entry name" value="Int_alpha_beta-p"/>
</dbReference>
<dbReference type="Gene3D" id="2.60.40.1510">
    <property type="entry name" value="ntegrin, alpha v. Chain A, domain 3"/>
    <property type="match status" value="1"/>
</dbReference>
<keyword evidence="18" id="KW-1185">Reference proteome</keyword>
<dbReference type="Pfam" id="PF20806">
    <property type="entry name" value="Integrin_A_Ig_3"/>
    <property type="match status" value="1"/>
</dbReference>
<dbReference type="Pfam" id="PF08441">
    <property type="entry name" value="Integrin_A_Ig_1"/>
    <property type="match status" value="1"/>
</dbReference>
<gene>
    <name evidence="17" type="ORF">L596_024910</name>
</gene>
<feature type="domain" description="Integrin alpha third immunoglobulin-like" evidence="16">
    <location>
        <begin position="825"/>
        <end position="1031"/>
    </location>
</feature>
<feature type="chain" id="PRO_5020898066" evidence="13">
    <location>
        <begin position="30"/>
        <end position="1116"/>
    </location>
</feature>
<dbReference type="OrthoDB" id="5317514at2759"/>
<dbReference type="InterPro" id="IPR048286">
    <property type="entry name" value="Integrin_alpha_Ig-like_3"/>
</dbReference>
<dbReference type="InterPro" id="IPR018184">
    <property type="entry name" value="Integrin_alpha_C_CS"/>
</dbReference>
<dbReference type="GO" id="GO:0048513">
    <property type="term" value="P:animal organ development"/>
    <property type="evidence" value="ECO:0007669"/>
    <property type="project" value="UniProtKB-ARBA"/>
</dbReference>
<name>A0A4U5M6C2_STECR</name>
<dbReference type="Gene3D" id="2.60.40.1530">
    <property type="entry name" value="ntegrin, alpha v. Chain A, domain 4"/>
    <property type="match status" value="1"/>
</dbReference>
<dbReference type="GO" id="GO:0005178">
    <property type="term" value="F:integrin binding"/>
    <property type="evidence" value="ECO:0007669"/>
    <property type="project" value="TreeGrafter"/>
</dbReference>
<dbReference type="PROSITE" id="PS51470">
    <property type="entry name" value="FG_GAP"/>
    <property type="match status" value="4"/>
</dbReference>
<dbReference type="PANTHER" id="PTHR23220:SF122">
    <property type="entry name" value="INTEGRIN ALPHA-PS1"/>
    <property type="match status" value="1"/>
</dbReference>
<dbReference type="GO" id="GO:0009897">
    <property type="term" value="C:external side of plasma membrane"/>
    <property type="evidence" value="ECO:0007669"/>
    <property type="project" value="TreeGrafter"/>
</dbReference>
<evidence type="ECO:0000256" key="10">
    <source>
        <dbReference type="ARBA" id="ARBA00023170"/>
    </source>
</evidence>
<feature type="domain" description="Integrin alpha first immunoglubulin-like" evidence="14">
    <location>
        <begin position="499"/>
        <end position="634"/>
    </location>
</feature>
<evidence type="ECO:0000256" key="2">
    <source>
        <dbReference type="ARBA" id="ARBA00008054"/>
    </source>
</evidence>
<keyword evidence="5" id="KW-0677">Repeat</keyword>
<dbReference type="GO" id="GO:0007229">
    <property type="term" value="P:integrin-mediated signaling pathway"/>
    <property type="evidence" value="ECO:0007669"/>
    <property type="project" value="UniProtKB-KW"/>
</dbReference>
<feature type="repeat" description="FG-GAP" evidence="12">
    <location>
        <begin position="452"/>
        <end position="514"/>
    </location>
</feature>
<comment type="similarity">
    <text evidence="2 13">Belongs to the integrin alpha chain family.</text>
</comment>
<keyword evidence="7 13" id="KW-1133">Transmembrane helix</keyword>
<reference evidence="17 18" key="1">
    <citation type="journal article" date="2015" name="Genome Biol.">
        <title>Comparative genomics of Steinernema reveals deeply conserved gene regulatory networks.</title>
        <authorList>
            <person name="Dillman A.R."/>
            <person name="Macchietto M."/>
            <person name="Porter C.F."/>
            <person name="Rogers A."/>
            <person name="Williams B."/>
            <person name="Antoshechkin I."/>
            <person name="Lee M.M."/>
            <person name="Goodwin Z."/>
            <person name="Lu X."/>
            <person name="Lewis E.E."/>
            <person name="Goodrich-Blair H."/>
            <person name="Stock S.P."/>
            <person name="Adams B.J."/>
            <person name="Sternberg P.W."/>
            <person name="Mortazavi A."/>
        </authorList>
    </citation>
    <scope>NUCLEOTIDE SEQUENCE [LARGE SCALE GENOMIC DNA]</scope>
    <source>
        <strain evidence="17 18">ALL</strain>
    </source>
</reference>
<dbReference type="GO" id="GO:0007160">
    <property type="term" value="P:cell-matrix adhesion"/>
    <property type="evidence" value="ECO:0007669"/>
    <property type="project" value="TreeGrafter"/>
</dbReference>
<evidence type="ECO:0000313" key="18">
    <source>
        <dbReference type="Proteomes" id="UP000298663"/>
    </source>
</evidence>
<comment type="subcellular location">
    <subcellularLocation>
        <location evidence="1 13">Membrane</location>
        <topology evidence="1 13">Single-pass type I membrane protein</topology>
    </subcellularLocation>
</comment>
<dbReference type="Proteomes" id="UP000298663">
    <property type="component" value="Unassembled WGS sequence"/>
</dbReference>
<dbReference type="InterPro" id="IPR028994">
    <property type="entry name" value="Integrin_alpha_N"/>
</dbReference>
<dbReference type="AlphaFoldDB" id="A0A4U5M6C2"/>
<evidence type="ECO:0000256" key="12">
    <source>
        <dbReference type="PROSITE-ProRule" id="PRU00803"/>
    </source>
</evidence>
<evidence type="ECO:0000256" key="8">
    <source>
        <dbReference type="ARBA" id="ARBA00023037"/>
    </source>
</evidence>
<evidence type="ECO:0000256" key="6">
    <source>
        <dbReference type="ARBA" id="ARBA00022889"/>
    </source>
</evidence>
<feature type="domain" description="Integrin alpha second immunoglobulin-like" evidence="15">
    <location>
        <begin position="669"/>
        <end position="817"/>
    </location>
</feature>
<dbReference type="EMBL" id="AZBU02000009">
    <property type="protein sequence ID" value="TKR64362.1"/>
    <property type="molecule type" value="Genomic_DNA"/>
</dbReference>
<proteinExistence type="inferred from homology"/>
<feature type="repeat" description="FG-GAP" evidence="12">
    <location>
        <begin position="382"/>
        <end position="441"/>
    </location>
</feature>
<dbReference type="InterPro" id="IPR048285">
    <property type="entry name" value="Integrin_alpha_Ig-like_2"/>
</dbReference>